<dbReference type="PANTHER" id="PTHR33866:SF2">
    <property type="entry name" value="S-ADENOSYLMETHIONINE DECARBOXYLASE PROENZYME"/>
    <property type="match status" value="1"/>
</dbReference>
<evidence type="ECO:0000256" key="7">
    <source>
        <dbReference type="ARBA" id="ARBA00023115"/>
    </source>
</evidence>
<proteinExistence type="inferred from homology"/>
<dbReference type="Gene3D" id="3.30.160.750">
    <property type="match status" value="1"/>
</dbReference>
<accession>A0A5D0MPW6</accession>
<feature type="chain" id="PRO_5023399164" description="S-adenosylmethionine decarboxylase beta chain" evidence="15">
    <location>
        <begin position="1"/>
        <end position="62"/>
    </location>
</feature>
<evidence type="ECO:0000256" key="3">
    <source>
        <dbReference type="ARBA" id="ARBA00022691"/>
    </source>
</evidence>
<feature type="modified residue" description="Pyruvic acid (Ser); by autocatalysis" evidence="15">
    <location>
        <position position="63"/>
    </location>
</feature>
<feature type="active site" description="Proton acceptor; for processing activity" evidence="15">
    <location>
        <position position="68"/>
    </location>
</feature>
<evidence type="ECO:0000256" key="13">
    <source>
        <dbReference type="ARBA" id="ARBA00056215"/>
    </source>
</evidence>
<dbReference type="FunFam" id="3.30.360.110:FF:000001">
    <property type="entry name" value="S-adenosylmethionine decarboxylase proenzyme"/>
    <property type="match status" value="1"/>
</dbReference>
<comment type="similarity">
    <text evidence="14 15">Belongs to the prokaryotic AdoMetDC family. Type 1 subfamily.</text>
</comment>
<feature type="active site" description="Proton donor; for catalytic activity" evidence="15">
    <location>
        <position position="83"/>
    </location>
</feature>
<dbReference type="InterPro" id="IPR042284">
    <property type="entry name" value="AdoMetDC_N"/>
</dbReference>
<dbReference type="InterPro" id="IPR042286">
    <property type="entry name" value="AdoMetDC_C"/>
</dbReference>
<dbReference type="FunFam" id="3.30.160.750:FF:000004">
    <property type="entry name" value="S-adenosylmethionine decarboxylase proenzyme"/>
    <property type="match status" value="1"/>
</dbReference>
<evidence type="ECO:0000256" key="9">
    <source>
        <dbReference type="ARBA" id="ARBA00023239"/>
    </source>
</evidence>
<dbReference type="RefSeq" id="WP_303701745.1">
    <property type="nucleotide sequence ID" value="NZ_VSIV01000276.1"/>
</dbReference>
<dbReference type="SUPFAM" id="SSF56276">
    <property type="entry name" value="S-adenosylmethionine decarboxylase"/>
    <property type="match status" value="1"/>
</dbReference>
<dbReference type="InterPro" id="IPR017716">
    <property type="entry name" value="S-AdoMet_deCOase_pro-enz"/>
</dbReference>
<evidence type="ECO:0000256" key="5">
    <source>
        <dbReference type="ARBA" id="ARBA00022813"/>
    </source>
</evidence>
<evidence type="ECO:0000256" key="11">
    <source>
        <dbReference type="ARBA" id="ARBA00023317"/>
    </source>
</evidence>
<evidence type="ECO:0000256" key="12">
    <source>
        <dbReference type="ARBA" id="ARBA00048112"/>
    </source>
</evidence>
<dbReference type="GO" id="GO:0005829">
    <property type="term" value="C:cytosol"/>
    <property type="evidence" value="ECO:0007669"/>
    <property type="project" value="TreeGrafter"/>
</dbReference>
<keyword evidence="7 15" id="KW-0620">Polyamine biosynthesis</keyword>
<evidence type="ECO:0000256" key="2">
    <source>
        <dbReference type="ARBA" id="ARBA00011601"/>
    </source>
</evidence>
<name>A0A5D0MPW6_FLESI</name>
<dbReference type="Gene3D" id="3.30.360.110">
    <property type="entry name" value="S-adenosylmethionine decarboxylase domain"/>
    <property type="match status" value="1"/>
</dbReference>
<reference evidence="16 17" key="1">
    <citation type="submission" date="2019-08" db="EMBL/GenBank/DDBJ databases">
        <title>Genomic characterization of a novel candidate phylum (ARYD3) from a high temperature, high salinity tertiary oil reservoir in north central Oklahoma, USA.</title>
        <authorList>
            <person name="Youssef N.H."/>
            <person name="Yadav A."/>
            <person name="Elshahed M.S."/>
        </authorList>
    </citation>
    <scope>NUCLEOTIDE SEQUENCE [LARGE SCALE GENOMIC DNA]</scope>
    <source>
        <strain evidence="16">ARYD1</strain>
    </source>
</reference>
<dbReference type="EC" id="4.1.1.50" evidence="15"/>
<dbReference type="PANTHER" id="PTHR33866">
    <property type="entry name" value="S-ADENOSYLMETHIONINE DECARBOXYLASE PROENZYME"/>
    <property type="match status" value="1"/>
</dbReference>
<evidence type="ECO:0000256" key="15">
    <source>
        <dbReference type="HAMAP-Rule" id="MF_00464"/>
    </source>
</evidence>
<evidence type="ECO:0000256" key="4">
    <source>
        <dbReference type="ARBA" id="ARBA00022793"/>
    </source>
</evidence>
<organism evidence="16 17">
    <name type="scientific">Flexistipes sinusarabici</name>
    <dbReference type="NCBI Taxonomy" id="2352"/>
    <lineage>
        <taxon>Bacteria</taxon>
        <taxon>Pseudomonadati</taxon>
        <taxon>Deferribacterota</taxon>
        <taxon>Deferribacteres</taxon>
        <taxon>Deferribacterales</taxon>
        <taxon>Flexistipitaceae</taxon>
        <taxon>Flexistipes</taxon>
    </lineage>
</organism>
<keyword evidence="6 15" id="KW-0745">Spermidine biosynthesis</keyword>
<dbReference type="UniPathway" id="UPA00331">
    <property type="reaction ID" value="UER00451"/>
</dbReference>
<feature type="site" description="Cleavage (non-hydrolytic); by autolysis" evidence="15">
    <location>
        <begin position="62"/>
        <end position="63"/>
    </location>
</feature>
<comment type="PTM">
    <text evidence="15">Is synthesized initially as an inactive proenzyme. Formation of the active enzyme involves a self-maturation process in which the active site pyruvoyl group is generated from an internal serine residue via an autocatalytic post-translational modification. Two non-identical subunits are generated from the proenzyme in this reaction, and the pyruvate is formed at the N-terminus of the alpha chain, which is derived from the carboxyl end of the proenzyme. The post-translation cleavage follows an unusual pathway, termed non-hydrolytic serinolysis, in which the side chain hydroxyl group of the serine supplies its oxygen atom to form the C-terminus of the beta chain, while the remainder of the serine residue undergoes an oxidative deamination to produce ammonia and the pyruvoyl group blocking the N-terminus of the alpha chain.</text>
</comment>
<comment type="caution">
    <text evidence="16">The sequence shown here is derived from an EMBL/GenBank/DDBJ whole genome shotgun (WGS) entry which is preliminary data.</text>
</comment>
<evidence type="ECO:0000256" key="10">
    <source>
        <dbReference type="ARBA" id="ARBA00023270"/>
    </source>
</evidence>
<dbReference type="HAMAP" id="MF_00464">
    <property type="entry name" value="AdoMetDC_1"/>
    <property type="match status" value="1"/>
</dbReference>
<dbReference type="EMBL" id="VSIV01000276">
    <property type="protein sequence ID" value="TYB32739.1"/>
    <property type="molecule type" value="Genomic_DNA"/>
</dbReference>
<keyword evidence="11 15" id="KW-0670">Pyruvate</keyword>
<keyword evidence="3 15" id="KW-0949">S-adenosyl-L-methionine</keyword>
<keyword evidence="8 15" id="KW-0865">Zymogen</keyword>
<evidence type="ECO:0000313" key="16">
    <source>
        <dbReference type="EMBL" id="TYB32739.1"/>
    </source>
</evidence>
<evidence type="ECO:0000256" key="8">
    <source>
        <dbReference type="ARBA" id="ARBA00023145"/>
    </source>
</evidence>
<keyword evidence="9 15" id="KW-0456">Lyase</keyword>
<feature type="chain" id="PRO_5023399163" description="S-adenosylmethionine decarboxylase alpha chain" evidence="15">
    <location>
        <begin position="63"/>
        <end position="129"/>
    </location>
</feature>
<gene>
    <name evidence="15" type="primary">speH</name>
    <name evidence="16" type="ORF">FXF49_09965</name>
</gene>
<dbReference type="GO" id="GO:0008295">
    <property type="term" value="P:spermidine biosynthetic process"/>
    <property type="evidence" value="ECO:0007669"/>
    <property type="project" value="UniProtKB-UniRule"/>
</dbReference>
<comment type="function">
    <text evidence="13 15">Catalyzes the decarboxylation of S-adenosylmethionine to S-adenosylmethioninamine (dcAdoMet), the propylamine donor required for the synthesis of the polyamines spermine and spermidine from the diamine putrescine.</text>
</comment>
<dbReference type="NCBIfam" id="TIGR03330">
    <property type="entry name" value="SAM_DCase_Bsu"/>
    <property type="match status" value="1"/>
</dbReference>
<comment type="pathway">
    <text evidence="1 15">Amine and polyamine biosynthesis; S-adenosylmethioninamine biosynthesis; S-adenosylmethioninamine from S-adenosyl-L-methionine: step 1/1.</text>
</comment>
<dbReference type="Pfam" id="PF02675">
    <property type="entry name" value="AdoMet_dc"/>
    <property type="match status" value="1"/>
</dbReference>
<comment type="cofactor">
    <cofactor evidence="15">
        <name>pyruvate</name>
        <dbReference type="ChEBI" id="CHEBI:15361"/>
    </cofactor>
    <text evidence="15">Binds 1 pyruvoyl group covalently per subunit.</text>
</comment>
<keyword evidence="10 15" id="KW-0704">Schiff base</keyword>
<keyword evidence="4 15" id="KW-0210">Decarboxylase</keyword>
<comment type="catalytic activity">
    <reaction evidence="12 15">
        <text>S-adenosyl-L-methionine + H(+) = S-adenosyl 3-(methylsulfanyl)propylamine + CO2</text>
        <dbReference type="Rhea" id="RHEA:15981"/>
        <dbReference type="ChEBI" id="CHEBI:15378"/>
        <dbReference type="ChEBI" id="CHEBI:16526"/>
        <dbReference type="ChEBI" id="CHEBI:57443"/>
        <dbReference type="ChEBI" id="CHEBI:59789"/>
        <dbReference type="EC" id="4.1.1.50"/>
    </reaction>
</comment>
<feature type="active site" description="Schiff-base intermediate with substrate; via pyruvic acid" evidence="15">
    <location>
        <position position="63"/>
    </location>
</feature>
<dbReference type="GO" id="GO:0004014">
    <property type="term" value="F:adenosylmethionine decarboxylase activity"/>
    <property type="evidence" value="ECO:0007669"/>
    <property type="project" value="UniProtKB-UniRule"/>
</dbReference>
<keyword evidence="5 15" id="KW-0068">Autocatalytic cleavage</keyword>
<dbReference type="AlphaFoldDB" id="A0A5D0MPW6"/>
<protein>
    <recommendedName>
        <fullName evidence="15">S-adenosylmethionine decarboxylase proenzyme</fullName>
        <shortName evidence="15">AdoMetDC</shortName>
        <shortName evidence="15">SAMDC</shortName>
        <ecNumber evidence="15">4.1.1.50</ecNumber>
    </recommendedName>
    <component>
        <recommendedName>
            <fullName evidence="15">S-adenosylmethionine decarboxylase beta chain</fullName>
        </recommendedName>
    </component>
    <component>
        <recommendedName>
            <fullName evidence="15">S-adenosylmethionine decarboxylase alpha chain</fullName>
        </recommendedName>
    </component>
</protein>
<dbReference type="InterPro" id="IPR016067">
    <property type="entry name" value="S-AdoMet_deCO2ase_core"/>
</dbReference>
<evidence type="ECO:0000256" key="6">
    <source>
        <dbReference type="ARBA" id="ARBA00023066"/>
    </source>
</evidence>
<evidence type="ECO:0000256" key="14">
    <source>
        <dbReference type="ARBA" id="ARBA00061583"/>
    </source>
</evidence>
<dbReference type="InterPro" id="IPR003826">
    <property type="entry name" value="AdoMetDC_fam_prok"/>
</dbReference>
<dbReference type="Proteomes" id="UP000323337">
    <property type="component" value="Unassembled WGS sequence"/>
</dbReference>
<comment type="subunit">
    <text evidence="2 15">Heterotetramer of two alpha and two beta chains arranged as a dimer of alpha/beta heterodimers.</text>
</comment>
<evidence type="ECO:0000256" key="1">
    <source>
        <dbReference type="ARBA" id="ARBA00004911"/>
    </source>
</evidence>
<evidence type="ECO:0000313" key="17">
    <source>
        <dbReference type="Proteomes" id="UP000323337"/>
    </source>
</evidence>
<sequence length="129" mass="14283">MQALGKHILVEFYGCNPERLKDTEMLQTEFENAADMSGATVVDSTFHTFSPYGVSGVVVIAESHLTIHTWPEYGYAAVDLFTCGDTVDPWKAFSYLKSVLGSNNTSTIEMKRGQLNDFEGQLRHKPACA</sequence>